<dbReference type="Gene3D" id="2.30.130.30">
    <property type="entry name" value="Hypothetical protein"/>
    <property type="match status" value="1"/>
</dbReference>
<keyword evidence="2" id="KW-1185">Reference proteome</keyword>
<evidence type="ECO:0008006" key="3">
    <source>
        <dbReference type="Google" id="ProtNLM"/>
    </source>
</evidence>
<sequence length="155" mass="17163">MTAPLHAPDWLRGITVKEPWGTCIARGRKRVENRPKPWAPGWRLLHCGAEKTMDRAALRDPLVARTIRGHQLQFSAVLGVIRITGSHDSRTEAGDLCSPWAQPGCFHLDLDDVHVLPLPVPCPGALGPWRVPQPVFEQVLLQLPHLTALFPEATS</sequence>
<comment type="caution">
    <text evidence="1">The sequence shown here is derived from an EMBL/GenBank/DDBJ whole genome shotgun (WGS) entry which is preliminary data.</text>
</comment>
<dbReference type="InterPro" id="IPR015947">
    <property type="entry name" value="PUA-like_sf"/>
</dbReference>
<name>A0ABT3UW07_9ACTN</name>
<proteinExistence type="predicted"/>
<dbReference type="EMBL" id="JAIFZO010000002">
    <property type="protein sequence ID" value="MCX4231744.1"/>
    <property type="molecule type" value="Genomic_DNA"/>
</dbReference>
<reference evidence="1" key="1">
    <citation type="journal article" date="2022" name="bioRxiv">
        <title>Discovery and biosynthetic assessment of Streptomyces ortus sp nov. isolated from a deep-sea sponge.</title>
        <authorList>
            <person name="Williams S.E."/>
        </authorList>
    </citation>
    <scope>NUCLEOTIDE SEQUENCE</scope>
    <source>
        <strain evidence="1">A15ISP2-DRY2</strain>
    </source>
</reference>
<organism evidence="1 2">
    <name type="scientific">Streptomyces ortus</name>
    <dbReference type="NCBI Taxonomy" id="2867268"/>
    <lineage>
        <taxon>Bacteria</taxon>
        <taxon>Bacillati</taxon>
        <taxon>Actinomycetota</taxon>
        <taxon>Actinomycetes</taxon>
        <taxon>Kitasatosporales</taxon>
        <taxon>Streptomycetaceae</taxon>
        <taxon>Streptomyces</taxon>
    </lineage>
</organism>
<protein>
    <recommendedName>
        <fullName evidence="3">ASCH domain-containing protein</fullName>
    </recommendedName>
</protein>
<dbReference type="Proteomes" id="UP001165590">
    <property type="component" value="Unassembled WGS sequence"/>
</dbReference>
<accession>A0ABT3UW07</accession>
<dbReference type="SUPFAM" id="SSF88697">
    <property type="entry name" value="PUA domain-like"/>
    <property type="match status" value="1"/>
</dbReference>
<gene>
    <name evidence="1" type="ORF">K3769_02950</name>
</gene>
<evidence type="ECO:0000313" key="2">
    <source>
        <dbReference type="Proteomes" id="UP001165590"/>
    </source>
</evidence>
<evidence type="ECO:0000313" key="1">
    <source>
        <dbReference type="EMBL" id="MCX4231744.1"/>
    </source>
</evidence>
<dbReference type="RefSeq" id="WP_267024866.1">
    <property type="nucleotide sequence ID" value="NZ_JAIFZO010000002.1"/>
</dbReference>